<dbReference type="PANTHER" id="PTHR21301:SF12">
    <property type="match status" value="1"/>
</dbReference>
<evidence type="ECO:0000256" key="1">
    <source>
        <dbReference type="SAM" id="MobiDB-lite"/>
    </source>
</evidence>
<evidence type="ECO:0000313" key="3">
    <source>
        <dbReference type="Proteomes" id="UP001176940"/>
    </source>
</evidence>
<evidence type="ECO:0000313" key="2">
    <source>
        <dbReference type="EMBL" id="CAJ0957048.1"/>
    </source>
</evidence>
<feature type="region of interest" description="Disordered" evidence="1">
    <location>
        <begin position="191"/>
        <end position="235"/>
    </location>
</feature>
<sequence length="562" mass="64774">MSSETFAYDTATSTSILSQVSSANDFLKTPTQELRTRDYEKEKRKLISYDLHCITLAEYHKQGKIPRGLRCSLRPTLFSDNQDFCEKYKRILNKCSLDIIILTIKFLQKSIVETQENIKAIETQLTSTLSSAEWTKLKEKTDKVFTDHQKFLQERKRLKFQRDNDDYASNRVYKWSDSTWQGNWRRQPYQRRSFSTDSDSSTNSNRSQGRLPTHRPMRRSRRKNDNSLPGKTPNLVINTSSYTLSPAELALLQKGLSFCPTPNWDAFQLERDLQRFYRTVRLKTHFGTLSETSESRVSPSGDVSVADISLASLGLRNPSTFSPPQSFHATETFISFVDHEDNKSIIIKPADKGVAIVIMNRTMYSNEVQRQLSDSNTYRAILRDPTFDIERKIRNLIRTYSPSYLLRTYLDNHTIDQNTAKFLSNSNPVIPVFYILPKVHKSLTNPPGRPIVASTDSILSPLSIYLEKILTPLVRTTKSFLLDTGHFLSLIREHDTIPSDSLLVTIDVNSLYTYISHEKGITATRTLLQASNMPRNSIKFCLDLLKLVLYENFFSYEDTYYV</sequence>
<keyword evidence="3" id="KW-1185">Reference proteome</keyword>
<evidence type="ECO:0008006" key="4">
    <source>
        <dbReference type="Google" id="ProtNLM"/>
    </source>
</evidence>
<comment type="caution">
    <text evidence="2">The sequence shown here is derived from an EMBL/GenBank/DDBJ whole genome shotgun (WGS) entry which is preliminary data.</text>
</comment>
<accession>A0ABN9M2B4</accession>
<organism evidence="2 3">
    <name type="scientific">Ranitomeya imitator</name>
    <name type="common">mimic poison frog</name>
    <dbReference type="NCBI Taxonomy" id="111125"/>
    <lineage>
        <taxon>Eukaryota</taxon>
        <taxon>Metazoa</taxon>
        <taxon>Chordata</taxon>
        <taxon>Craniata</taxon>
        <taxon>Vertebrata</taxon>
        <taxon>Euteleostomi</taxon>
        <taxon>Amphibia</taxon>
        <taxon>Batrachia</taxon>
        <taxon>Anura</taxon>
        <taxon>Neobatrachia</taxon>
        <taxon>Hyloidea</taxon>
        <taxon>Dendrobatidae</taxon>
        <taxon>Dendrobatinae</taxon>
        <taxon>Ranitomeya</taxon>
    </lineage>
</organism>
<name>A0ABN9M2B4_9NEOB</name>
<reference evidence="2" key="1">
    <citation type="submission" date="2023-07" db="EMBL/GenBank/DDBJ databases">
        <authorList>
            <person name="Stuckert A."/>
        </authorList>
    </citation>
    <scope>NUCLEOTIDE SEQUENCE</scope>
</reference>
<proteinExistence type="predicted"/>
<feature type="compositionally biased region" description="Basic residues" evidence="1">
    <location>
        <begin position="212"/>
        <end position="222"/>
    </location>
</feature>
<protein>
    <recommendedName>
        <fullName evidence="4">Reverse transcriptase domain-containing protein</fullName>
    </recommendedName>
</protein>
<dbReference type="Proteomes" id="UP001176940">
    <property type="component" value="Unassembled WGS sequence"/>
</dbReference>
<dbReference type="EMBL" id="CAUEEQ010043130">
    <property type="protein sequence ID" value="CAJ0957048.1"/>
    <property type="molecule type" value="Genomic_DNA"/>
</dbReference>
<gene>
    <name evidence="2" type="ORF">RIMI_LOCUS15802765</name>
</gene>
<feature type="compositionally biased region" description="Low complexity" evidence="1">
    <location>
        <begin position="192"/>
        <end position="207"/>
    </location>
</feature>
<dbReference type="PANTHER" id="PTHR21301">
    <property type="entry name" value="REVERSE TRANSCRIPTASE"/>
    <property type="match status" value="1"/>
</dbReference>